<protein>
    <recommendedName>
        <fullName evidence="3">Integrase</fullName>
    </recommendedName>
</protein>
<sequence>MAQLTYTEKYAQLTAQIIDNVKCRKTDVHLRFAYNGTAYDLADRTQRIELIGYVSRDYALEHGEVNQRAIDAWEERGCKGERPASLPLDSALLDRLTDAILDEELTDPHPDKVTRTEYPFMSDWQLDLRRDRETGLKAAEETATDGLNYRKPTKRRRTNYEHWCVDNGARSRNVGRAAQYKRDTAPGPVVTVKSEPFTAAKSVAATWRERLSLVY</sequence>
<dbReference type="Proteomes" id="UP001285921">
    <property type="component" value="Unassembled WGS sequence"/>
</dbReference>
<organism evidence="1 2">
    <name type="scientific">Paenibacillus glycanilyticus</name>
    <dbReference type="NCBI Taxonomy" id="126569"/>
    <lineage>
        <taxon>Bacteria</taxon>
        <taxon>Bacillati</taxon>
        <taxon>Bacillota</taxon>
        <taxon>Bacilli</taxon>
        <taxon>Bacillales</taxon>
        <taxon>Paenibacillaceae</taxon>
        <taxon>Paenibacillus</taxon>
    </lineage>
</organism>
<evidence type="ECO:0008006" key="3">
    <source>
        <dbReference type="Google" id="ProtNLM"/>
    </source>
</evidence>
<comment type="caution">
    <text evidence="1">The sequence shown here is derived from an EMBL/GenBank/DDBJ whole genome shotgun (WGS) entry which is preliminary data.</text>
</comment>
<dbReference type="RefSeq" id="WP_317981554.1">
    <property type="nucleotide sequence ID" value="NZ_BTCL01000021.1"/>
</dbReference>
<reference evidence="1 2" key="1">
    <citation type="submission" date="2023-05" db="EMBL/GenBank/DDBJ databases">
        <title>Draft genome of Paenibacillus sp. CCS26.</title>
        <authorList>
            <person name="Akita H."/>
            <person name="Shinto Y."/>
            <person name="Kimura Z."/>
        </authorList>
    </citation>
    <scope>NUCLEOTIDE SEQUENCE [LARGE SCALE GENOMIC DNA]</scope>
    <source>
        <strain evidence="1 2">CCS26</strain>
    </source>
</reference>
<gene>
    <name evidence="1" type="ORF">PghCCS26_47640</name>
</gene>
<proteinExistence type="predicted"/>
<evidence type="ECO:0000313" key="1">
    <source>
        <dbReference type="EMBL" id="GMK47634.1"/>
    </source>
</evidence>
<dbReference type="EMBL" id="BTCL01000021">
    <property type="protein sequence ID" value="GMK47634.1"/>
    <property type="molecule type" value="Genomic_DNA"/>
</dbReference>
<evidence type="ECO:0000313" key="2">
    <source>
        <dbReference type="Proteomes" id="UP001285921"/>
    </source>
</evidence>
<accession>A0ABQ6NS74</accession>
<keyword evidence="2" id="KW-1185">Reference proteome</keyword>
<name>A0ABQ6NS74_9BACL</name>